<feature type="compositionally biased region" description="Polar residues" evidence="2">
    <location>
        <begin position="326"/>
        <end position="342"/>
    </location>
</feature>
<evidence type="ECO:0000256" key="1">
    <source>
        <dbReference type="SAM" id="Coils"/>
    </source>
</evidence>
<dbReference type="OrthoDB" id="654211at2759"/>
<evidence type="ECO:0000313" key="4">
    <source>
        <dbReference type="Proteomes" id="UP000474640"/>
    </source>
</evidence>
<dbReference type="AlphaFoldDB" id="A0A7C8RF19"/>
<feature type="region of interest" description="Disordered" evidence="2">
    <location>
        <begin position="290"/>
        <end position="344"/>
    </location>
</feature>
<evidence type="ECO:0000313" key="3">
    <source>
        <dbReference type="EMBL" id="KAF3280499.1"/>
    </source>
</evidence>
<sequence>MEPECPLPSNPICCTANSGNLEKPSSIVGYDVMDLDSHPLRLEGDRVRNHGQSQPQSFNLSNPDLLGDGILSPINDHDWSQILEELGISSPAVPQDLDVVDSAFLSPEHHAREDHDLFHDFIDYRGLRSRSRSETSPGLNLQKSGNEFAGPPDPGFPFGAQGSDYHHLQDQRCASVHITETSSLPTHGSSASAQVELDLNPITINRTARPKSRPAPKVCKDICESGCDMAFTSEKMRGHHIYEVHKIKAYKCPYAGCNHGTSRYDNAQAHRAKNCKSEAAIKKRLSALATANKAPKKRPRCSIKDLNPGVPIQPPQSSEIPPSPDKSANTNATMRADSQPTFRGSGASLVDVQTFLGMRNGGSSVVDEPRAPSLLDNLVTDEPSLKDTLEREIANLKRENANLKRQNDTYSFLFRRVFAPYHEPRDCECKN</sequence>
<reference evidence="3 4" key="1">
    <citation type="submission" date="2020-01" db="EMBL/GenBank/DDBJ databases">
        <authorList>
            <person name="Palmer J.M."/>
        </authorList>
    </citation>
    <scope>NUCLEOTIDE SEQUENCE [LARGE SCALE GENOMIC DNA]</scope>
    <source>
        <strain evidence="3 4">TWF970</strain>
    </source>
</reference>
<feature type="coiled-coil region" evidence="1">
    <location>
        <begin position="386"/>
        <end position="413"/>
    </location>
</feature>
<gene>
    <name evidence="3" type="ORF">TWF970_002721</name>
</gene>
<proteinExistence type="predicted"/>
<protein>
    <submittedName>
        <fullName evidence="3">Uncharacterized protein</fullName>
    </submittedName>
</protein>
<name>A0A7C8RF19_ORBOL</name>
<dbReference type="Proteomes" id="UP000474640">
    <property type="component" value="Unassembled WGS sequence"/>
</dbReference>
<organism evidence="3 4">
    <name type="scientific">Orbilia oligospora</name>
    <name type="common">Nematode-trapping fungus</name>
    <name type="synonym">Arthrobotrys oligospora</name>
    <dbReference type="NCBI Taxonomy" id="2813651"/>
    <lineage>
        <taxon>Eukaryota</taxon>
        <taxon>Fungi</taxon>
        <taxon>Dikarya</taxon>
        <taxon>Ascomycota</taxon>
        <taxon>Pezizomycotina</taxon>
        <taxon>Orbiliomycetes</taxon>
        <taxon>Orbiliales</taxon>
        <taxon>Orbiliaceae</taxon>
        <taxon>Orbilia</taxon>
    </lineage>
</organism>
<dbReference type="EMBL" id="JAABOJ010000018">
    <property type="protein sequence ID" value="KAF3280499.1"/>
    <property type="molecule type" value="Genomic_DNA"/>
</dbReference>
<comment type="caution">
    <text evidence="3">The sequence shown here is derived from an EMBL/GenBank/DDBJ whole genome shotgun (WGS) entry which is preliminary data.</text>
</comment>
<keyword evidence="1" id="KW-0175">Coiled coil</keyword>
<accession>A0A7C8RF19</accession>
<evidence type="ECO:0000256" key="2">
    <source>
        <dbReference type="SAM" id="MobiDB-lite"/>
    </source>
</evidence>